<dbReference type="InParanoid" id="A0A0C3B5S5"/>
<organism evidence="1 2">
    <name type="scientific">Piloderma croceum (strain F 1598)</name>
    <dbReference type="NCBI Taxonomy" id="765440"/>
    <lineage>
        <taxon>Eukaryota</taxon>
        <taxon>Fungi</taxon>
        <taxon>Dikarya</taxon>
        <taxon>Basidiomycota</taxon>
        <taxon>Agaricomycotina</taxon>
        <taxon>Agaricomycetes</taxon>
        <taxon>Agaricomycetidae</taxon>
        <taxon>Atheliales</taxon>
        <taxon>Atheliaceae</taxon>
        <taxon>Piloderma</taxon>
    </lineage>
</organism>
<dbReference type="EMBL" id="KN833119">
    <property type="protein sequence ID" value="KIM72602.1"/>
    <property type="molecule type" value="Genomic_DNA"/>
</dbReference>
<gene>
    <name evidence="1" type="ORF">PILCRDRAFT_739617</name>
</gene>
<keyword evidence="2" id="KW-1185">Reference proteome</keyword>
<evidence type="ECO:0000313" key="2">
    <source>
        <dbReference type="Proteomes" id="UP000054166"/>
    </source>
</evidence>
<reference evidence="2" key="2">
    <citation type="submission" date="2015-01" db="EMBL/GenBank/DDBJ databases">
        <title>Evolutionary Origins and Diversification of the Mycorrhizal Mutualists.</title>
        <authorList>
            <consortium name="DOE Joint Genome Institute"/>
            <consortium name="Mycorrhizal Genomics Consortium"/>
            <person name="Kohler A."/>
            <person name="Kuo A."/>
            <person name="Nagy L.G."/>
            <person name="Floudas D."/>
            <person name="Copeland A."/>
            <person name="Barry K.W."/>
            <person name="Cichocki N."/>
            <person name="Veneault-Fourrey C."/>
            <person name="LaButti K."/>
            <person name="Lindquist E.A."/>
            <person name="Lipzen A."/>
            <person name="Lundell T."/>
            <person name="Morin E."/>
            <person name="Murat C."/>
            <person name="Riley R."/>
            <person name="Ohm R."/>
            <person name="Sun H."/>
            <person name="Tunlid A."/>
            <person name="Henrissat B."/>
            <person name="Grigoriev I.V."/>
            <person name="Hibbett D.S."/>
            <person name="Martin F."/>
        </authorList>
    </citation>
    <scope>NUCLEOTIDE SEQUENCE [LARGE SCALE GENOMIC DNA]</scope>
    <source>
        <strain evidence="2">F 1598</strain>
    </source>
</reference>
<proteinExistence type="predicted"/>
<sequence length="100" mass="11513">MISIKRSEIRNQIRTSYPSTTSASADFPDGENFACRCRNKSVGQERGIEVQHAIVVGREKQKNASSRYNKEEDLSYQPVVQTKSCDRILRTYKRTSQRRA</sequence>
<name>A0A0C3B5S5_PILCF</name>
<evidence type="ECO:0000313" key="1">
    <source>
        <dbReference type="EMBL" id="KIM72602.1"/>
    </source>
</evidence>
<protein>
    <submittedName>
        <fullName evidence="1">Uncharacterized protein</fullName>
    </submittedName>
</protein>
<dbReference type="HOGENOM" id="CLU_2307118_0_0_1"/>
<dbReference type="AlphaFoldDB" id="A0A0C3B5S5"/>
<accession>A0A0C3B5S5</accession>
<dbReference type="Proteomes" id="UP000054166">
    <property type="component" value="Unassembled WGS sequence"/>
</dbReference>
<reference evidence="1 2" key="1">
    <citation type="submission" date="2014-04" db="EMBL/GenBank/DDBJ databases">
        <authorList>
            <consortium name="DOE Joint Genome Institute"/>
            <person name="Kuo A."/>
            <person name="Tarkka M."/>
            <person name="Buscot F."/>
            <person name="Kohler A."/>
            <person name="Nagy L.G."/>
            <person name="Floudas D."/>
            <person name="Copeland A."/>
            <person name="Barry K.W."/>
            <person name="Cichocki N."/>
            <person name="Veneault-Fourrey C."/>
            <person name="LaButti K."/>
            <person name="Lindquist E.A."/>
            <person name="Lipzen A."/>
            <person name="Lundell T."/>
            <person name="Morin E."/>
            <person name="Murat C."/>
            <person name="Sun H."/>
            <person name="Tunlid A."/>
            <person name="Henrissat B."/>
            <person name="Grigoriev I.V."/>
            <person name="Hibbett D.S."/>
            <person name="Martin F."/>
            <person name="Nordberg H.P."/>
            <person name="Cantor M.N."/>
            <person name="Hua S.X."/>
        </authorList>
    </citation>
    <scope>NUCLEOTIDE SEQUENCE [LARGE SCALE GENOMIC DNA]</scope>
    <source>
        <strain evidence="1 2">F 1598</strain>
    </source>
</reference>